<dbReference type="OrthoDB" id="6426693at2759"/>
<proteinExistence type="predicted"/>
<evidence type="ECO:0000313" key="1">
    <source>
        <dbReference type="EMBL" id="KAF2880716.1"/>
    </source>
</evidence>
<evidence type="ECO:0008006" key="3">
    <source>
        <dbReference type="Google" id="ProtNLM"/>
    </source>
</evidence>
<organism evidence="1 2">
    <name type="scientific">Ignelater luminosus</name>
    <name type="common">Cucubano</name>
    <name type="synonym">Pyrophorus luminosus</name>
    <dbReference type="NCBI Taxonomy" id="2038154"/>
    <lineage>
        <taxon>Eukaryota</taxon>
        <taxon>Metazoa</taxon>
        <taxon>Ecdysozoa</taxon>
        <taxon>Arthropoda</taxon>
        <taxon>Hexapoda</taxon>
        <taxon>Insecta</taxon>
        <taxon>Pterygota</taxon>
        <taxon>Neoptera</taxon>
        <taxon>Endopterygota</taxon>
        <taxon>Coleoptera</taxon>
        <taxon>Polyphaga</taxon>
        <taxon>Elateriformia</taxon>
        <taxon>Elateroidea</taxon>
        <taxon>Elateridae</taxon>
        <taxon>Agrypninae</taxon>
        <taxon>Pyrophorini</taxon>
        <taxon>Ignelater</taxon>
    </lineage>
</organism>
<feature type="non-terminal residue" evidence="1">
    <location>
        <position position="1"/>
    </location>
</feature>
<dbReference type="Proteomes" id="UP000801492">
    <property type="component" value="Unassembled WGS sequence"/>
</dbReference>
<evidence type="ECO:0000313" key="2">
    <source>
        <dbReference type="Proteomes" id="UP000801492"/>
    </source>
</evidence>
<gene>
    <name evidence="1" type="ORF">ILUMI_25458</name>
</gene>
<sequence>VLDDNRRDIDSRILSRKDLLTRKDINNIKQCFKIDVVNGVILFNFSAPFSVDIWVEEYQKTSFVYYKKQGDDHPILDSTDFCLIFMNAFQEHLLKTFGNHIICIDSTHGLNSYNFELTTIMVLDEFGEGLPGACMFSNRKDVVVNELFFCKIKERIGTLSPVTFMTDITTVFYNAWIAVMGPVEHQLFYAKKTKRLDKGIHSVISYIRNKVIERIMKATKGKNSTHISEIEKIHRLSENCNFDMTVSQNVWILKSKTATFSISKMQDEACCKLACSTSYSLRSVKGKSGNNQNNIVIAGTSTEHVEINEETQIHLQTIGATSINNDINLSAINEIKNMCNKIKDSCFPNLKEGDLLYVKKSLTSVCNFLYTNNTDKSSFNHEECDAVEPPNKKITKQKLFCSTRKSRVSNKTSYTKPDFSESLNIENYFLNRPFISTKSSNDHNYV</sequence>
<protein>
    <recommendedName>
        <fullName evidence="3">MULE transposase domain-containing protein</fullName>
    </recommendedName>
</protein>
<reference evidence="1" key="1">
    <citation type="submission" date="2019-08" db="EMBL/GenBank/DDBJ databases">
        <title>The genome of the North American firefly Photinus pyralis.</title>
        <authorList>
            <consortium name="Photinus pyralis genome working group"/>
            <person name="Fallon T.R."/>
            <person name="Sander Lower S.E."/>
            <person name="Weng J.-K."/>
        </authorList>
    </citation>
    <scope>NUCLEOTIDE SEQUENCE</scope>
    <source>
        <strain evidence="1">TRF0915ILg1</strain>
        <tissue evidence="1">Whole body</tissue>
    </source>
</reference>
<keyword evidence="2" id="KW-1185">Reference proteome</keyword>
<accession>A0A8K0C8E6</accession>
<dbReference type="AlphaFoldDB" id="A0A8K0C8E6"/>
<comment type="caution">
    <text evidence="1">The sequence shown here is derived from an EMBL/GenBank/DDBJ whole genome shotgun (WGS) entry which is preliminary data.</text>
</comment>
<name>A0A8K0C8E6_IGNLU</name>
<dbReference type="EMBL" id="VTPC01090922">
    <property type="protein sequence ID" value="KAF2880716.1"/>
    <property type="molecule type" value="Genomic_DNA"/>
</dbReference>